<sequence>MAEAGHKFLAKLGKKRLRPGGKLATDWLIEQGKFSNEKKVLEVACNMGTTTIELAKRYGCQITAVDLDKAALDQARLDGDKAGVGELVTFEQANAMKLPYDDNSFDIVINEAMLTMQTDKGKDKCMDEYYRVLKPGGVLLTHDVMLKQKDENIREELSRAINVNVGPLTEGSWIQLARSHSFDHVDTFVGEMTLMSLRGMIYDEGLGGTLKICFNALKKENYSQFMKMFKMFQKNQEKLGFIAMVSRK</sequence>
<dbReference type="Gene3D" id="3.40.50.150">
    <property type="entry name" value="Vaccinia Virus protein VP39"/>
    <property type="match status" value="1"/>
</dbReference>
<dbReference type="RefSeq" id="WP_072073347.1">
    <property type="nucleotide sequence ID" value="NZ_CDMW01000001.1"/>
</dbReference>
<dbReference type="GO" id="GO:0032259">
    <property type="term" value="P:methylation"/>
    <property type="evidence" value="ECO:0007669"/>
    <property type="project" value="UniProtKB-KW"/>
</dbReference>
<name>A0A0B7GMT2_STRSA</name>
<evidence type="ECO:0000313" key="3">
    <source>
        <dbReference type="Proteomes" id="UP000183504"/>
    </source>
</evidence>
<protein>
    <submittedName>
        <fullName evidence="2">Putative methyltransferase</fullName>
    </submittedName>
</protein>
<organism evidence="2 3">
    <name type="scientific">Streptococcus sanguinis</name>
    <dbReference type="NCBI Taxonomy" id="1305"/>
    <lineage>
        <taxon>Bacteria</taxon>
        <taxon>Bacillati</taxon>
        <taxon>Bacillota</taxon>
        <taxon>Bacilli</taxon>
        <taxon>Lactobacillales</taxon>
        <taxon>Streptococcaceae</taxon>
        <taxon>Streptococcus</taxon>
    </lineage>
</organism>
<reference evidence="2 3" key="1">
    <citation type="submission" date="2015-01" db="EMBL/GenBank/DDBJ databases">
        <authorList>
            <person name="Pelicic Vladimir"/>
        </authorList>
    </citation>
    <scope>NUCLEOTIDE SEQUENCE [LARGE SCALE GENOMIC DNA]</scope>
    <source>
        <strain evidence="2 3">2908</strain>
    </source>
</reference>
<keyword evidence="2" id="KW-0808">Transferase</keyword>
<dbReference type="EMBL" id="CDMW01000001">
    <property type="protein sequence ID" value="CEL89546.1"/>
    <property type="molecule type" value="Genomic_DNA"/>
</dbReference>
<dbReference type="InterPro" id="IPR029063">
    <property type="entry name" value="SAM-dependent_MTases_sf"/>
</dbReference>
<keyword evidence="2" id="KW-0489">Methyltransferase</keyword>
<dbReference type="GO" id="GO:0008168">
    <property type="term" value="F:methyltransferase activity"/>
    <property type="evidence" value="ECO:0007669"/>
    <property type="project" value="UniProtKB-KW"/>
</dbReference>
<dbReference type="PANTHER" id="PTHR44068">
    <property type="entry name" value="ZGC:194242"/>
    <property type="match status" value="1"/>
</dbReference>
<dbReference type="InterPro" id="IPR041698">
    <property type="entry name" value="Methyltransf_25"/>
</dbReference>
<gene>
    <name evidence="2" type="ORF">SSV_0225</name>
</gene>
<dbReference type="Pfam" id="PF13649">
    <property type="entry name" value="Methyltransf_25"/>
    <property type="match status" value="1"/>
</dbReference>
<dbReference type="InterPro" id="IPR050447">
    <property type="entry name" value="Erg6_SMT_methyltransf"/>
</dbReference>
<evidence type="ECO:0000313" key="2">
    <source>
        <dbReference type="EMBL" id="CEL89546.1"/>
    </source>
</evidence>
<evidence type="ECO:0000259" key="1">
    <source>
        <dbReference type="Pfam" id="PF13649"/>
    </source>
</evidence>
<dbReference type="Proteomes" id="UP000183504">
    <property type="component" value="Unassembled WGS sequence"/>
</dbReference>
<dbReference type="PANTHER" id="PTHR44068:SF11">
    <property type="entry name" value="GERANYL DIPHOSPHATE 2-C-METHYLTRANSFERASE"/>
    <property type="match status" value="1"/>
</dbReference>
<proteinExistence type="predicted"/>
<accession>A0A0B7GMT2</accession>
<dbReference type="SUPFAM" id="SSF53335">
    <property type="entry name" value="S-adenosyl-L-methionine-dependent methyltransferases"/>
    <property type="match status" value="1"/>
</dbReference>
<dbReference type="CDD" id="cd02440">
    <property type="entry name" value="AdoMet_MTases"/>
    <property type="match status" value="1"/>
</dbReference>
<feature type="domain" description="Methyltransferase" evidence="1">
    <location>
        <begin position="40"/>
        <end position="137"/>
    </location>
</feature>
<dbReference type="AlphaFoldDB" id="A0A0B7GMT2"/>